<reference evidence="1" key="3">
    <citation type="submission" date="2016-07" db="EMBL/GenBank/DDBJ databases">
        <authorList>
            <person name="Kauffman K."/>
            <person name="Arevalo P."/>
            <person name="Polz M.F."/>
        </authorList>
    </citation>
    <scope>NUCLEOTIDE SEQUENCE</scope>
    <source>
        <strain evidence="1">10N.286.55.E1</strain>
    </source>
</reference>
<dbReference type="EMBL" id="MCSB01000035">
    <property type="protein sequence ID" value="PME25283.1"/>
    <property type="molecule type" value="Genomic_DNA"/>
</dbReference>
<evidence type="ECO:0000313" key="1">
    <source>
        <dbReference type="EMBL" id="PME25283.1"/>
    </source>
</evidence>
<reference evidence="2" key="2">
    <citation type="submission" date="2016-07" db="EMBL/GenBank/DDBJ databases">
        <authorList>
            <person name="Wan K."/>
            <person name="Booth B."/>
            <person name="Spirohn K."/>
            <person name="Hao T."/>
            <person name="Hu Y."/>
            <person name="Calderwood M."/>
            <person name="Hill D."/>
            <person name="Mohr S."/>
            <person name="Vidal M."/>
            <person name="Celniker S."/>
            <person name="Perrimon N."/>
        </authorList>
    </citation>
    <scope>NUCLEOTIDE SEQUENCE</scope>
    <source>
        <strain evidence="2">10N.286.55.C1</strain>
    </source>
</reference>
<gene>
    <name evidence="2" type="ORF">BCV30_15230</name>
    <name evidence="1" type="ORF">BCV38_09415</name>
</gene>
<dbReference type="AlphaFoldDB" id="A0A1B9Q9S4"/>
<dbReference type="EMBL" id="MCSI01000152">
    <property type="protein sequence ID" value="PME58863.1"/>
    <property type="molecule type" value="Genomic_DNA"/>
</dbReference>
<organism evidence="2 3">
    <name type="scientific">Vibrio lentus</name>
    <dbReference type="NCBI Taxonomy" id="136468"/>
    <lineage>
        <taxon>Bacteria</taxon>
        <taxon>Pseudomonadati</taxon>
        <taxon>Pseudomonadota</taxon>
        <taxon>Gammaproteobacteria</taxon>
        <taxon>Vibrionales</taxon>
        <taxon>Vibrionaceae</taxon>
        <taxon>Vibrio</taxon>
    </lineage>
</organism>
<accession>A0A1B9Q9S4</accession>
<name>A0A1B9Q9S4_9VIBR</name>
<protein>
    <submittedName>
        <fullName evidence="2">Uncharacterized protein</fullName>
    </submittedName>
</protein>
<keyword evidence="4" id="KW-1185">Reference proteome</keyword>
<evidence type="ECO:0000313" key="4">
    <source>
        <dbReference type="Proteomes" id="UP000239763"/>
    </source>
</evidence>
<sequence length="59" mass="6928">MAPIKYIGFDKAHFTLHSIVEGDSNRERLFSIDIKNPHNMAVMGIFKWLNWHYITRIPG</sequence>
<evidence type="ECO:0000313" key="3">
    <source>
        <dbReference type="Proteomes" id="UP000235778"/>
    </source>
</evidence>
<reference evidence="3" key="1">
    <citation type="submission" date="2016-07" db="EMBL/GenBank/DDBJ databases">
        <title>Nontailed viruses are major unrecognized killers of bacteria in the ocean.</title>
        <authorList>
            <person name="Kauffman K."/>
            <person name="Hussain F."/>
            <person name="Yang J."/>
            <person name="Arevalo P."/>
            <person name="Brown J."/>
            <person name="Cutler M."/>
            <person name="Kelly L."/>
            <person name="Polz M.F."/>
        </authorList>
    </citation>
    <scope>NUCLEOTIDE SEQUENCE [LARGE SCALE GENOMIC DNA]</scope>
    <source>
        <strain evidence="3">10N.286.55.C1</strain>
    </source>
</reference>
<proteinExistence type="predicted"/>
<evidence type="ECO:0000313" key="2">
    <source>
        <dbReference type="EMBL" id="PME58863.1"/>
    </source>
</evidence>
<dbReference type="Proteomes" id="UP000239763">
    <property type="component" value="Unassembled WGS sequence"/>
</dbReference>
<comment type="caution">
    <text evidence="2">The sequence shown here is derived from an EMBL/GenBank/DDBJ whole genome shotgun (WGS) entry which is preliminary data.</text>
</comment>
<dbReference type="Proteomes" id="UP000235778">
    <property type="component" value="Unassembled WGS sequence"/>
</dbReference>
<reference evidence="2 4" key="4">
    <citation type="journal article" date="2018" name="Nature">
        <title>A major lineage of non-tailed dsDNA viruses as unrecognized killers of marine bacteria.</title>
        <authorList>
            <person name="Kauffman K.M."/>
            <person name="Hussain F.A."/>
            <person name="Yang J."/>
            <person name="Arevalo P."/>
            <person name="Brown J.M."/>
            <person name="Chang W.K."/>
            <person name="VanInsberghe D."/>
            <person name="Elsherbini J."/>
            <person name="Sharma R.S."/>
            <person name="Cutler M.B."/>
            <person name="Kelly L."/>
            <person name="Polz M.F."/>
        </authorList>
    </citation>
    <scope>NUCLEOTIDE SEQUENCE</scope>
    <source>
        <strain evidence="2">10N.286.55.C1</strain>
        <strain evidence="1 4">10N.286.55.E1</strain>
    </source>
</reference>